<feature type="region of interest" description="Disordered" evidence="1">
    <location>
        <begin position="852"/>
        <end position="872"/>
    </location>
</feature>
<feature type="compositionally biased region" description="Acidic residues" evidence="1">
    <location>
        <begin position="508"/>
        <end position="526"/>
    </location>
</feature>
<feature type="compositionally biased region" description="Basic and acidic residues" evidence="1">
    <location>
        <begin position="910"/>
        <end position="920"/>
    </location>
</feature>
<feature type="transmembrane region" description="Helical" evidence="2">
    <location>
        <begin position="209"/>
        <end position="232"/>
    </location>
</feature>
<reference evidence="4" key="1">
    <citation type="submission" date="2025-08" db="UniProtKB">
        <authorList>
            <consortium name="RefSeq"/>
        </authorList>
    </citation>
    <scope>IDENTIFICATION</scope>
    <source>
        <tissue evidence="4">Young leaves</tissue>
    </source>
</reference>
<feature type="region of interest" description="Disordered" evidence="1">
    <location>
        <begin position="1309"/>
        <end position="1329"/>
    </location>
</feature>
<keyword evidence="3" id="KW-1185">Reference proteome</keyword>
<dbReference type="Proteomes" id="UP000504608">
    <property type="component" value="Unplaced"/>
</dbReference>
<dbReference type="PANTHER" id="PTHR33870:SF4">
    <property type="entry name" value="CARDIOMYOPATHY-ASSOCIATED PROTEIN"/>
    <property type="match status" value="1"/>
</dbReference>
<sequence length="2108" mass="232313">MAFPRGGDVGAGRGFSNVGRGAEWVGNSRLRDRERWISFLSVSVSVSLSLKQQIFDPIKLGIKFSGLGVRSIASFDLIFLRSIEGGLFRHDLKGEMSARNSRRDATEKVLTPEEHQAKINEVKKLMGPETSFGRKIPGVFNYEDYSQRRMEACRNRERYMRLAVKMVFRLNKFAVVSMRTCYRSVRNYPFLSGLLCLLILLYRSSPFLFSLLVSASPVLICTAVLLGTLLSFGQPNIPEFETEEKVSCDVASLRSGILDNATVVAKEDDGFTVESFEGNEVGNSSVERDSEEERKTSKLDEHAGFVGFAPVIDEQNREIEFEKGSVEVFERGGVEEFEKGEGEKTTTEREFRSAELEERGEIYERDLDVKSSATDGENVIENQLLAAQSMRNEVFEVEDPNISIELVHKGDHLNSSLSDKDDHDENDYDSLGSESDRAESSSPDASMADIMPLLDELHPLLNSKAPQPAHMSNEESDASSEQSCKSDGECVMSDDEAKIQGEEHGVAEDEDDEDDGDDEGMQEEKEDESKSAIKWTEDDQKNLMDLGSLELERNQRLESLIARRRARNNMRMLAGKNLIDLDGFDLPSNVPPISTTRHNPFDPPYDSYDNMGLPPIPGSAPSILLPRRNPFDLPYDPNEEKPDLKSDDFEQEFFPPQQKDIFRRHESFSVGPSNFAISKLEQQNIRWKPYFMPEKIAAEGTSYSPLERQFSEVGESKLSCVSDTESMTSIPDQDDKKPDESKSFLETATGSYFDSSASGIEHENEPWEFIGSEDCVQENRDVHHEVIEITLGSTESHLEGQSRPTEIGGADTPVEINASEIHSKNVLVETNFSSNSSLCSLSEEVNETPFEFKTDEVKPSSLQAEESGIDTTSITTSTAFEEDADFKNDSEVLADNQHKEPVYDSSPKAKGKESEVHPEIEQDVTSSSKDMHDDSSELHIVDKNEQESREISEVIVHEVAKVESPKHDTNYDAQNLAVAPDLLVEHVSLDSGLFFSDIASVEREIVGDVMEEKDQLTSHEEGSIDGIHKVEDENLDSSPSSDQISSRSLTFTEPENQLSSAVIHVSSDIGSPPNPKHVEMHETLNNEESPEVEQTKICRSSSSDSSSVEEVILQTDVICHTEQPTTSISHRGSEIPGQDVNDLVETTDSVATSYDNLTTTNATITGSQEQQNTPVVDEQVSLISLPSTFPSELDQVEEWSMNVKEFIRSEQDIVEPSSVEPHTESEALQDLDIKVDSSDSSTPNVALEDISYVTELEQSWSDKPMVDVLSNCDDTEEPGALLTDSAAEVISENITPKIHQDISTALSSVDSDSFSSSSDHDFRSLNTGRDPKDDIVDEVVFEDREEFSKHLDYLAETFGPRFSEKMTREEVYEITDIDEGLLLELDEVGDFSVKEVGEPVFEEKVLPEEAQAERFELGSNSNPTEAKSDIPIFEARSLDDINLAFRQLQEGVDVEDTILPSAIESQLNELNPEASSDLEVVEVRSLGDIHVALTQVSKDNIGESRSSSNNLEAKSDIPMLEAKSLDDINLAFRQLHEGVDVEDVILPSANESQINELNPESSSDLEVVEASSLGDIHVALTQVSKYNIGESSSSSNNLEAKSDIPMLEARSLDDINLAFRQLHEGVDVEDVILPSAIERQINELNPEASSDLEVVEARSLGDIHVALTQVSNNNIGESSSSSNNLEAKSDIPMLEARSLDDINLAFRQLHEGVDVEDVILPSAIESQINELNPEASLDLEDVEARSLEDIHVALTQVSKNNIDESSSSSNNLESKSDIPMLEAKSLDDINIAFRQLHEGVDVEDVILPSAIESQINELNPEASSDLEDVEARSLEDIHVALTQVSKNNIGESSSSSNNLEAKSDIPMLEAKSLDDINIAFRQLHEGVDVEDVILPSAIESQINELNPEASSDLEVVEARSVGDIHVALMQLSENIIVESGSTSNPTETKSDIPILEARSLDDINLAFRQLHEGVDVEDVILPSAVENQIKEESKAKTSSDLEVVEAESLGDIHVALMLQASEKNLGELPTSSVSNDPSEGGLEPYGVDSNIETVPSNTTNVDKPADIVDEKSLDSKVSASKTKDKKAKSGKSESGSSSSSSSSSSDSD</sequence>
<feature type="compositionally biased region" description="Basic and acidic residues" evidence="1">
    <location>
        <begin position="890"/>
        <end position="902"/>
    </location>
</feature>
<feature type="region of interest" description="Disordered" evidence="1">
    <location>
        <begin position="2026"/>
        <end position="2108"/>
    </location>
</feature>
<feature type="compositionally biased region" description="Basic and acidic residues" evidence="1">
    <location>
        <begin position="495"/>
        <end position="507"/>
    </location>
</feature>
<dbReference type="GeneID" id="111477728"/>
<protein>
    <submittedName>
        <fullName evidence="4">Uncharacterized protein LOC111477728</fullName>
    </submittedName>
</protein>
<organism evidence="3 4">
    <name type="scientific">Cucurbita maxima</name>
    <name type="common">Pumpkin</name>
    <name type="synonym">Winter squash</name>
    <dbReference type="NCBI Taxonomy" id="3661"/>
    <lineage>
        <taxon>Eukaryota</taxon>
        <taxon>Viridiplantae</taxon>
        <taxon>Streptophyta</taxon>
        <taxon>Embryophyta</taxon>
        <taxon>Tracheophyta</taxon>
        <taxon>Spermatophyta</taxon>
        <taxon>Magnoliopsida</taxon>
        <taxon>eudicotyledons</taxon>
        <taxon>Gunneridae</taxon>
        <taxon>Pentapetalae</taxon>
        <taxon>rosids</taxon>
        <taxon>fabids</taxon>
        <taxon>Cucurbitales</taxon>
        <taxon>Cucurbitaceae</taxon>
        <taxon>Cucurbiteae</taxon>
        <taxon>Cucurbita</taxon>
    </lineage>
</organism>
<feature type="compositionally biased region" description="Basic and acidic residues" evidence="1">
    <location>
        <begin position="2063"/>
        <end position="2074"/>
    </location>
</feature>
<feature type="compositionally biased region" description="Basic and acidic residues" evidence="1">
    <location>
        <begin position="1318"/>
        <end position="1329"/>
    </location>
</feature>
<feature type="region of interest" description="Disordered" evidence="1">
    <location>
        <begin position="412"/>
        <end position="539"/>
    </location>
</feature>
<feature type="region of interest" description="Disordered" evidence="1">
    <location>
        <begin position="890"/>
        <end position="949"/>
    </location>
</feature>
<evidence type="ECO:0000256" key="1">
    <source>
        <dbReference type="SAM" id="MobiDB-lite"/>
    </source>
</evidence>
<dbReference type="RefSeq" id="XP_022977375.1">
    <property type="nucleotide sequence ID" value="XM_023121607.1"/>
</dbReference>
<feature type="compositionally biased region" description="Polar residues" evidence="1">
    <location>
        <begin position="2050"/>
        <end position="2061"/>
    </location>
</feature>
<evidence type="ECO:0000313" key="3">
    <source>
        <dbReference type="Proteomes" id="UP000504608"/>
    </source>
</evidence>
<feature type="compositionally biased region" description="Basic and acidic residues" evidence="1">
    <location>
        <begin position="412"/>
        <end position="423"/>
    </location>
</feature>
<feature type="compositionally biased region" description="Low complexity" evidence="1">
    <location>
        <begin position="1037"/>
        <end position="1048"/>
    </location>
</feature>
<evidence type="ECO:0000313" key="4">
    <source>
        <dbReference type="RefSeq" id="XP_022977375.1"/>
    </source>
</evidence>
<feature type="compositionally biased region" description="Low complexity" evidence="1">
    <location>
        <begin position="2092"/>
        <end position="2108"/>
    </location>
</feature>
<dbReference type="PANTHER" id="PTHR33870">
    <property type="entry name" value="CARDIOMYOPATHY-ASSOCIATED PROTEIN"/>
    <property type="match status" value="1"/>
</dbReference>
<keyword evidence="2" id="KW-1133">Transmembrane helix</keyword>
<keyword evidence="2" id="KW-0812">Transmembrane</keyword>
<feature type="compositionally biased region" description="Basic and acidic residues" evidence="1">
    <location>
        <begin position="929"/>
        <end position="949"/>
    </location>
</feature>
<feature type="transmembrane region" description="Helical" evidence="2">
    <location>
        <begin position="185"/>
        <end position="202"/>
    </location>
</feature>
<dbReference type="KEGG" id="cmax:111477728"/>
<proteinExistence type="predicted"/>
<feature type="region of interest" description="Disordered" evidence="1">
    <location>
        <begin position="1031"/>
        <end position="1053"/>
    </location>
</feature>
<evidence type="ECO:0000256" key="2">
    <source>
        <dbReference type="SAM" id="Phobius"/>
    </source>
</evidence>
<feature type="compositionally biased region" description="Polar residues" evidence="1">
    <location>
        <begin position="720"/>
        <end position="731"/>
    </location>
</feature>
<feature type="region of interest" description="Disordered" evidence="1">
    <location>
        <begin position="720"/>
        <end position="741"/>
    </location>
</feature>
<keyword evidence="2" id="KW-0472">Membrane</keyword>
<name>A0A6J1IM52_CUCMA</name>
<accession>A0A6J1IM52</accession>
<feature type="compositionally biased region" description="Basic and acidic residues" evidence="1">
    <location>
        <begin position="527"/>
        <end position="539"/>
    </location>
</feature>
<dbReference type="OrthoDB" id="1908091at2759"/>
<gene>
    <name evidence="4" type="primary">LOC111477728</name>
</gene>